<reference evidence="1 2" key="1">
    <citation type="journal article" date="2018" name="Sci. Rep.">
        <title>Genomic signatures of local adaptation to the degree of environmental predictability in rotifers.</title>
        <authorList>
            <person name="Franch-Gras L."/>
            <person name="Hahn C."/>
            <person name="Garcia-Roger E.M."/>
            <person name="Carmona M.J."/>
            <person name="Serra M."/>
            <person name="Gomez A."/>
        </authorList>
    </citation>
    <scope>NUCLEOTIDE SEQUENCE [LARGE SCALE GENOMIC DNA]</scope>
    <source>
        <strain evidence="1">HYR1</strain>
    </source>
</reference>
<protein>
    <submittedName>
        <fullName evidence="1">Uncharacterized protein</fullName>
    </submittedName>
</protein>
<dbReference type="AlphaFoldDB" id="A0A3M7SJF9"/>
<accession>A0A3M7SJF9</accession>
<evidence type="ECO:0000313" key="1">
    <source>
        <dbReference type="EMBL" id="RNA35842.1"/>
    </source>
</evidence>
<dbReference type="Proteomes" id="UP000276133">
    <property type="component" value="Unassembled WGS sequence"/>
</dbReference>
<keyword evidence="2" id="KW-1185">Reference proteome</keyword>
<gene>
    <name evidence="1" type="ORF">BpHYR1_022682</name>
</gene>
<comment type="caution">
    <text evidence="1">The sequence shown here is derived from an EMBL/GenBank/DDBJ whole genome shotgun (WGS) entry which is preliminary data.</text>
</comment>
<dbReference type="EMBL" id="REGN01001283">
    <property type="protein sequence ID" value="RNA35842.1"/>
    <property type="molecule type" value="Genomic_DNA"/>
</dbReference>
<name>A0A3M7SJF9_BRAPC</name>
<organism evidence="1 2">
    <name type="scientific">Brachionus plicatilis</name>
    <name type="common">Marine rotifer</name>
    <name type="synonym">Brachionus muelleri</name>
    <dbReference type="NCBI Taxonomy" id="10195"/>
    <lineage>
        <taxon>Eukaryota</taxon>
        <taxon>Metazoa</taxon>
        <taxon>Spiralia</taxon>
        <taxon>Gnathifera</taxon>
        <taxon>Rotifera</taxon>
        <taxon>Eurotatoria</taxon>
        <taxon>Monogononta</taxon>
        <taxon>Pseudotrocha</taxon>
        <taxon>Ploima</taxon>
        <taxon>Brachionidae</taxon>
        <taxon>Brachionus</taxon>
    </lineage>
</organism>
<proteinExistence type="predicted"/>
<evidence type="ECO:0000313" key="2">
    <source>
        <dbReference type="Proteomes" id="UP000276133"/>
    </source>
</evidence>
<sequence>MNNRAFKCNRQLEDKIELSNLWLKQRQIEVHNQMQISNQNFWFLIEKKRIDIDNTIFDHLIMIMNFKLPKQTP</sequence>